<dbReference type="PANTHER" id="PTHR42718:SF40">
    <property type="entry name" value="METHYLENOMYCIN A RESISTANCE PROTEIN"/>
    <property type="match status" value="1"/>
</dbReference>
<evidence type="ECO:0000256" key="2">
    <source>
        <dbReference type="ARBA" id="ARBA00022692"/>
    </source>
</evidence>
<dbReference type="GO" id="GO:0022857">
    <property type="term" value="F:transmembrane transporter activity"/>
    <property type="evidence" value="ECO:0007669"/>
    <property type="project" value="InterPro"/>
</dbReference>
<feature type="transmembrane region" description="Helical" evidence="5">
    <location>
        <begin position="326"/>
        <end position="342"/>
    </location>
</feature>
<dbReference type="InterPro" id="IPR020846">
    <property type="entry name" value="MFS_dom"/>
</dbReference>
<name>A0A1X1PQ88_9BURK</name>
<keyword evidence="9" id="KW-1185">Reference proteome</keyword>
<feature type="transmembrane region" description="Helical" evidence="5">
    <location>
        <begin position="449"/>
        <end position="469"/>
    </location>
</feature>
<dbReference type="GO" id="GO:0016020">
    <property type="term" value="C:membrane"/>
    <property type="evidence" value="ECO:0007669"/>
    <property type="project" value="UniProtKB-SubCell"/>
</dbReference>
<dbReference type="InterPro" id="IPR011701">
    <property type="entry name" value="MFS"/>
</dbReference>
<dbReference type="PANTHER" id="PTHR42718">
    <property type="entry name" value="MAJOR FACILITATOR SUPERFAMILY MULTIDRUG TRANSPORTER MFSC"/>
    <property type="match status" value="1"/>
</dbReference>
<evidence type="ECO:0000313" key="8">
    <source>
        <dbReference type="EMBL" id="ORT89370.1"/>
    </source>
</evidence>
<dbReference type="InterPro" id="IPR036259">
    <property type="entry name" value="MFS_trans_sf"/>
</dbReference>
<dbReference type="CDD" id="cd17321">
    <property type="entry name" value="MFS_MMR_MDR_like"/>
    <property type="match status" value="1"/>
</dbReference>
<keyword evidence="2 5" id="KW-0812">Transmembrane</keyword>
<gene>
    <name evidence="7" type="primary">stp_1</name>
    <name evidence="8" type="ORF">B7G54_04280</name>
    <name evidence="7" type="ORF">LMG29660_00282</name>
</gene>
<sequence>MSECQSASVSASVSVSAAMPVTAAVRSTARGRHLTLALVAIGMFMAVLDTTIVNVALPAMRASLGASVAGLAWIVDAYTFSFAVLILAGGTASDRFGARRVYLAGLALFIGASAACGLAPSVTMLVAARFAQGVGAALFLPASLAIVRSTFDVPAERARAIAVWAGIASVAASIGPVLGGVLVEDFGWRSAFLVNVPTGAAAFAGAALLVRAPALRQARRFDWAGQLTGAAALGALCFAAIELPTRGFAAPEVRAALLAAALAALVLIVVERRVAEPMVPLAWFRNRVFVAMNLMGSLVYVGYFGLLFVLSLYLHGSVGLNARQTGLTLLPLALSLSLGNVLSGKLLGRTDPAWLMSGGLGLATLAAPALAAALALHAPWLVTWAAMAAFGMGTALSVAPMIATVLDQVPADAAGVASGFLNAARQAGSLLGVAIAGAATMLLPQRASALWAVAAVSAAVYASAAWAALKARADAADARSRV</sequence>
<dbReference type="Proteomes" id="UP000494135">
    <property type="component" value="Unassembled WGS sequence"/>
</dbReference>
<feature type="domain" description="Major facilitator superfamily (MFS) profile" evidence="6">
    <location>
        <begin position="35"/>
        <end position="472"/>
    </location>
</feature>
<proteinExistence type="predicted"/>
<dbReference type="AlphaFoldDB" id="A0A1X1PQ88"/>
<feature type="transmembrane region" description="Helical" evidence="5">
    <location>
        <begin position="354"/>
        <end position="376"/>
    </location>
</feature>
<feature type="transmembrane region" description="Helical" evidence="5">
    <location>
        <begin position="159"/>
        <end position="182"/>
    </location>
</feature>
<evidence type="ECO:0000256" key="4">
    <source>
        <dbReference type="ARBA" id="ARBA00023136"/>
    </source>
</evidence>
<dbReference type="RefSeq" id="WP_085037893.1">
    <property type="nucleotide sequence ID" value="NZ_CADIKG010000001.1"/>
</dbReference>
<evidence type="ECO:0000256" key="5">
    <source>
        <dbReference type="SAM" id="Phobius"/>
    </source>
</evidence>
<dbReference type="EMBL" id="NBYX01000001">
    <property type="protein sequence ID" value="ORT89370.1"/>
    <property type="molecule type" value="Genomic_DNA"/>
</dbReference>
<protein>
    <submittedName>
        <fullName evidence="8">MFS transporter</fullName>
    </submittedName>
    <submittedName>
        <fullName evidence="7">Multidrug resistance protein Stp</fullName>
    </submittedName>
</protein>
<evidence type="ECO:0000313" key="7">
    <source>
        <dbReference type="EMBL" id="CAB3746789.1"/>
    </source>
</evidence>
<reference evidence="7 10" key="2">
    <citation type="submission" date="2020-04" db="EMBL/GenBank/DDBJ databases">
        <authorList>
            <person name="De Canck E."/>
        </authorList>
    </citation>
    <scope>NUCLEOTIDE SEQUENCE [LARGE SCALE GENOMIC DNA]</scope>
    <source>
        <strain evidence="7 10">LMG 29660</strain>
    </source>
</reference>
<dbReference type="PROSITE" id="PS50850">
    <property type="entry name" value="MFS"/>
    <property type="match status" value="1"/>
</dbReference>
<organism evidence="8 9">
    <name type="scientific">Burkholderia puraquae</name>
    <dbReference type="NCBI Taxonomy" id="1904757"/>
    <lineage>
        <taxon>Bacteria</taxon>
        <taxon>Pseudomonadati</taxon>
        <taxon>Pseudomonadota</taxon>
        <taxon>Betaproteobacteria</taxon>
        <taxon>Burkholderiales</taxon>
        <taxon>Burkholderiaceae</taxon>
        <taxon>Burkholderia</taxon>
        <taxon>Burkholderia cepacia complex</taxon>
    </lineage>
</organism>
<feature type="transmembrane region" description="Helical" evidence="5">
    <location>
        <begin position="36"/>
        <end position="57"/>
    </location>
</feature>
<comment type="subcellular location">
    <subcellularLocation>
        <location evidence="1">Membrane</location>
        <topology evidence="1">Multi-pass membrane protein</topology>
    </subcellularLocation>
</comment>
<dbReference type="SUPFAM" id="SSF103473">
    <property type="entry name" value="MFS general substrate transporter"/>
    <property type="match status" value="1"/>
</dbReference>
<feature type="transmembrane region" description="Helical" evidence="5">
    <location>
        <begin position="188"/>
        <end position="209"/>
    </location>
</feature>
<dbReference type="Pfam" id="PF07690">
    <property type="entry name" value="MFS_1"/>
    <property type="match status" value="1"/>
</dbReference>
<feature type="transmembrane region" description="Helical" evidence="5">
    <location>
        <begin position="101"/>
        <end position="120"/>
    </location>
</feature>
<evidence type="ECO:0000259" key="6">
    <source>
        <dbReference type="PROSITE" id="PS50850"/>
    </source>
</evidence>
<dbReference type="EMBL" id="CADIKG010000001">
    <property type="protein sequence ID" value="CAB3746789.1"/>
    <property type="molecule type" value="Genomic_DNA"/>
</dbReference>
<keyword evidence="4 5" id="KW-0472">Membrane</keyword>
<feature type="transmembrane region" description="Helical" evidence="5">
    <location>
        <begin position="69"/>
        <end position="89"/>
    </location>
</feature>
<dbReference type="Proteomes" id="UP000193146">
    <property type="component" value="Unassembled WGS sequence"/>
</dbReference>
<dbReference type="OrthoDB" id="9807274at2"/>
<feature type="transmembrane region" description="Helical" evidence="5">
    <location>
        <begin position="221"/>
        <end position="241"/>
    </location>
</feature>
<reference evidence="8 9" key="1">
    <citation type="submission" date="2017-04" db="EMBL/GenBank/DDBJ databases">
        <title>Burkholderia puraquae sp. nov., a novel Burkholderia cepacia complex species from hospital setting samples.</title>
        <authorList>
            <person name="Martina P."/>
            <person name="Leguizamon M."/>
            <person name="Prieto C."/>
            <person name="Sousa S."/>
            <person name="Montanaro P."/>
            <person name="Draghi W."/>
            <person name="Staembler M."/>
            <person name="Bettiol M."/>
            <person name="Figoli C."/>
            <person name="Palau J."/>
            <person name="Alvarez F."/>
            <person name="Benetti S."/>
            <person name="Anchat E."/>
            <person name="Vescina C."/>
            <person name="Ferreras J."/>
            <person name="Lasch P."/>
            <person name="Lagares A."/>
            <person name="Zorreguieta A."/>
            <person name="Yantorno O."/>
            <person name="Bosch A."/>
        </authorList>
    </citation>
    <scope>NUCLEOTIDE SEQUENCE [LARGE SCALE GENOMIC DNA]</scope>
    <source>
        <strain evidence="8 9">CAMPA 1040</strain>
    </source>
</reference>
<keyword evidence="3 5" id="KW-1133">Transmembrane helix</keyword>
<feature type="transmembrane region" description="Helical" evidence="5">
    <location>
        <begin position="253"/>
        <end position="270"/>
    </location>
</feature>
<dbReference type="Gene3D" id="1.20.1720.10">
    <property type="entry name" value="Multidrug resistance protein D"/>
    <property type="match status" value="1"/>
</dbReference>
<dbReference type="Gene3D" id="1.20.1250.20">
    <property type="entry name" value="MFS general substrate transporter like domains"/>
    <property type="match status" value="1"/>
</dbReference>
<evidence type="ECO:0000313" key="9">
    <source>
        <dbReference type="Proteomes" id="UP000193146"/>
    </source>
</evidence>
<evidence type="ECO:0000313" key="10">
    <source>
        <dbReference type="Proteomes" id="UP000494135"/>
    </source>
</evidence>
<feature type="transmembrane region" description="Helical" evidence="5">
    <location>
        <begin position="290"/>
        <end position="314"/>
    </location>
</feature>
<feature type="transmembrane region" description="Helical" evidence="5">
    <location>
        <begin position="382"/>
        <end position="406"/>
    </location>
</feature>
<feature type="transmembrane region" description="Helical" evidence="5">
    <location>
        <begin position="126"/>
        <end position="147"/>
    </location>
</feature>
<evidence type="ECO:0000256" key="3">
    <source>
        <dbReference type="ARBA" id="ARBA00022989"/>
    </source>
</evidence>
<accession>A0A1X1PQ88</accession>
<evidence type="ECO:0000256" key="1">
    <source>
        <dbReference type="ARBA" id="ARBA00004141"/>
    </source>
</evidence>